<dbReference type="PRINTS" id="PR01806">
    <property type="entry name" value="VIRFACTRMVIN"/>
</dbReference>
<feature type="transmembrane region" description="Helical" evidence="8">
    <location>
        <begin position="285"/>
        <end position="305"/>
    </location>
</feature>
<dbReference type="EMBL" id="DXDC01000046">
    <property type="protein sequence ID" value="HIY64992.1"/>
    <property type="molecule type" value="Genomic_DNA"/>
</dbReference>
<feature type="transmembrane region" description="Helical" evidence="8">
    <location>
        <begin position="244"/>
        <end position="265"/>
    </location>
</feature>
<evidence type="ECO:0000256" key="5">
    <source>
        <dbReference type="ARBA" id="ARBA00022984"/>
    </source>
</evidence>
<evidence type="ECO:0000256" key="2">
    <source>
        <dbReference type="ARBA" id="ARBA00022475"/>
    </source>
</evidence>
<dbReference type="AlphaFoldDB" id="A0A9D1YTS9"/>
<evidence type="ECO:0000313" key="9">
    <source>
        <dbReference type="EMBL" id="HIY64992.1"/>
    </source>
</evidence>
<feature type="transmembrane region" description="Helical" evidence="8">
    <location>
        <begin position="326"/>
        <end position="349"/>
    </location>
</feature>
<keyword evidence="3 8" id="KW-0812">Transmembrane</keyword>
<dbReference type="GO" id="GO:0034204">
    <property type="term" value="P:lipid translocation"/>
    <property type="evidence" value="ECO:0007669"/>
    <property type="project" value="TreeGrafter"/>
</dbReference>
<keyword evidence="5" id="KW-0573">Peptidoglycan synthesis</keyword>
<feature type="transmembrane region" description="Helical" evidence="8">
    <location>
        <begin position="167"/>
        <end position="189"/>
    </location>
</feature>
<keyword evidence="2" id="KW-1003">Cell membrane</keyword>
<dbReference type="Proteomes" id="UP000824005">
    <property type="component" value="Unassembled WGS sequence"/>
</dbReference>
<feature type="transmembrane region" description="Helical" evidence="8">
    <location>
        <begin position="422"/>
        <end position="446"/>
    </location>
</feature>
<dbReference type="GO" id="GO:0009252">
    <property type="term" value="P:peptidoglycan biosynthetic process"/>
    <property type="evidence" value="ECO:0007669"/>
    <property type="project" value="UniProtKB-KW"/>
</dbReference>
<evidence type="ECO:0000256" key="3">
    <source>
        <dbReference type="ARBA" id="ARBA00022692"/>
    </source>
</evidence>
<evidence type="ECO:0000256" key="8">
    <source>
        <dbReference type="SAM" id="Phobius"/>
    </source>
</evidence>
<sequence>MNIGRSSFILASGTAVSRVLGFVKTILLTMTIGQTGSLAATSFGIANTLPNNIYALIGAGAVNAVLVPLIVRQLRTRDGGEAYISKLLTLCVTAFFIFTVIITLAAPGLVWINADMSEEGLDPAAFELAVALAYWCLPQIFFYAIYTLLGEIYNARGQFGPYTWAPVVNNVVTIAGLALFLVLFGGWEVNRDPTVWGLDRIAAMGLVSTGGVVAQAVVLMLFFRKTGMRFRFDFRWRGVGLRSAGVKASWLLGVVVISQIIAVVQTRVATLGSADGASLLTMYNAWYVFQLPHSIIAVSIAIVFFTQMSNHAADNDIPKLRHDTSMALRAIGMLTTFSAVVLIVVALPLARPFEHGVFDNAVIMATLVTANALHLVAFSGQYVLERVSYALEDTRTPFMARLAFLPVSLLALWAASLFPSEYIILAVVSFIALQNTVYAALWLIIVRRKIGAFGIRRVALRHLVYIGLAIPAGAAGAGVVWLLGGYTDGWAHVGVFPAAVTCAIAGVVMLAIYFGALLLFRDPDLRLVTDKLLSRFRRGRGAPAE</sequence>
<feature type="transmembrane region" description="Helical" evidence="8">
    <location>
        <begin position="53"/>
        <end position="71"/>
    </location>
</feature>
<feature type="transmembrane region" description="Helical" evidence="8">
    <location>
        <begin position="495"/>
        <end position="520"/>
    </location>
</feature>
<feature type="transmembrane region" description="Helical" evidence="8">
    <location>
        <begin position="124"/>
        <end position="146"/>
    </location>
</feature>
<name>A0A9D1YTS9_9MICO</name>
<dbReference type="GO" id="GO:0008360">
    <property type="term" value="P:regulation of cell shape"/>
    <property type="evidence" value="ECO:0007669"/>
    <property type="project" value="UniProtKB-KW"/>
</dbReference>
<evidence type="ECO:0000256" key="4">
    <source>
        <dbReference type="ARBA" id="ARBA00022960"/>
    </source>
</evidence>
<dbReference type="PANTHER" id="PTHR47019">
    <property type="entry name" value="LIPID II FLIPPASE MURJ"/>
    <property type="match status" value="1"/>
</dbReference>
<comment type="subcellular location">
    <subcellularLocation>
        <location evidence="1">Cell membrane</location>
        <topology evidence="1">Multi-pass membrane protein</topology>
    </subcellularLocation>
</comment>
<reference evidence="9" key="2">
    <citation type="submission" date="2021-04" db="EMBL/GenBank/DDBJ databases">
        <authorList>
            <person name="Gilroy R."/>
        </authorList>
    </citation>
    <scope>NUCLEOTIDE SEQUENCE</scope>
    <source>
        <strain evidence="9">ChiGjej1B1-98</strain>
    </source>
</reference>
<evidence type="ECO:0000256" key="1">
    <source>
        <dbReference type="ARBA" id="ARBA00004651"/>
    </source>
</evidence>
<feature type="transmembrane region" description="Helical" evidence="8">
    <location>
        <begin position="201"/>
        <end position="223"/>
    </location>
</feature>
<dbReference type="PANTHER" id="PTHR47019:SF1">
    <property type="entry name" value="LIPID II FLIPPASE MURJ"/>
    <property type="match status" value="1"/>
</dbReference>
<gene>
    <name evidence="9" type="ORF">H9830_01785</name>
</gene>
<evidence type="ECO:0000256" key="7">
    <source>
        <dbReference type="ARBA" id="ARBA00023136"/>
    </source>
</evidence>
<organism evidence="9 10">
    <name type="scientific">Candidatus Agrococcus pullicola</name>
    <dbReference type="NCBI Taxonomy" id="2838429"/>
    <lineage>
        <taxon>Bacteria</taxon>
        <taxon>Bacillati</taxon>
        <taxon>Actinomycetota</taxon>
        <taxon>Actinomycetes</taxon>
        <taxon>Micrococcales</taxon>
        <taxon>Microbacteriaceae</taxon>
        <taxon>Agrococcus</taxon>
    </lineage>
</organism>
<evidence type="ECO:0000256" key="6">
    <source>
        <dbReference type="ARBA" id="ARBA00022989"/>
    </source>
</evidence>
<evidence type="ECO:0000313" key="10">
    <source>
        <dbReference type="Proteomes" id="UP000824005"/>
    </source>
</evidence>
<dbReference type="GO" id="GO:0015648">
    <property type="term" value="F:lipid-linked peptidoglycan transporter activity"/>
    <property type="evidence" value="ECO:0007669"/>
    <property type="project" value="TreeGrafter"/>
</dbReference>
<protein>
    <recommendedName>
        <fullName evidence="11">Murein biosynthesis integral membrane protein MurJ</fullName>
    </recommendedName>
</protein>
<dbReference type="Pfam" id="PF03023">
    <property type="entry name" value="MurJ"/>
    <property type="match status" value="1"/>
</dbReference>
<keyword evidence="6 8" id="KW-1133">Transmembrane helix</keyword>
<dbReference type="GO" id="GO:0005886">
    <property type="term" value="C:plasma membrane"/>
    <property type="evidence" value="ECO:0007669"/>
    <property type="project" value="UniProtKB-SubCell"/>
</dbReference>
<feature type="transmembrane region" description="Helical" evidence="8">
    <location>
        <begin position="361"/>
        <end position="384"/>
    </location>
</feature>
<feature type="transmembrane region" description="Helical" evidence="8">
    <location>
        <begin position="83"/>
        <end position="112"/>
    </location>
</feature>
<feature type="transmembrane region" description="Helical" evidence="8">
    <location>
        <begin position="7"/>
        <end position="33"/>
    </location>
</feature>
<feature type="transmembrane region" description="Helical" evidence="8">
    <location>
        <begin position="396"/>
        <end position="416"/>
    </location>
</feature>
<dbReference type="InterPro" id="IPR004268">
    <property type="entry name" value="MurJ"/>
</dbReference>
<keyword evidence="4" id="KW-0133">Cell shape</keyword>
<accession>A0A9D1YTS9</accession>
<proteinExistence type="predicted"/>
<comment type="caution">
    <text evidence="9">The sequence shown here is derived from an EMBL/GenBank/DDBJ whole genome shotgun (WGS) entry which is preliminary data.</text>
</comment>
<feature type="transmembrane region" description="Helical" evidence="8">
    <location>
        <begin position="458"/>
        <end position="483"/>
    </location>
</feature>
<dbReference type="InterPro" id="IPR051050">
    <property type="entry name" value="Lipid_II_flippase_MurJ/MviN"/>
</dbReference>
<evidence type="ECO:0008006" key="11">
    <source>
        <dbReference type="Google" id="ProtNLM"/>
    </source>
</evidence>
<reference evidence="9" key="1">
    <citation type="journal article" date="2021" name="PeerJ">
        <title>Extensive microbial diversity within the chicken gut microbiome revealed by metagenomics and culture.</title>
        <authorList>
            <person name="Gilroy R."/>
            <person name="Ravi A."/>
            <person name="Getino M."/>
            <person name="Pursley I."/>
            <person name="Horton D.L."/>
            <person name="Alikhan N.F."/>
            <person name="Baker D."/>
            <person name="Gharbi K."/>
            <person name="Hall N."/>
            <person name="Watson M."/>
            <person name="Adriaenssens E.M."/>
            <person name="Foster-Nyarko E."/>
            <person name="Jarju S."/>
            <person name="Secka A."/>
            <person name="Antonio M."/>
            <person name="Oren A."/>
            <person name="Chaudhuri R.R."/>
            <person name="La Ragione R."/>
            <person name="Hildebrand F."/>
            <person name="Pallen M.J."/>
        </authorList>
    </citation>
    <scope>NUCLEOTIDE SEQUENCE</scope>
    <source>
        <strain evidence="9">ChiGjej1B1-98</strain>
    </source>
</reference>
<keyword evidence="7 8" id="KW-0472">Membrane</keyword>